<organism evidence="1 2">
    <name type="scientific">Halocaridina rubra</name>
    <name type="common">Hawaiian red shrimp</name>
    <dbReference type="NCBI Taxonomy" id="373956"/>
    <lineage>
        <taxon>Eukaryota</taxon>
        <taxon>Metazoa</taxon>
        <taxon>Ecdysozoa</taxon>
        <taxon>Arthropoda</taxon>
        <taxon>Crustacea</taxon>
        <taxon>Multicrustacea</taxon>
        <taxon>Malacostraca</taxon>
        <taxon>Eumalacostraca</taxon>
        <taxon>Eucarida</taxon>
        <taxon>Decapoda</taxon>
        <taxon>Pleocyemata</taxon>
        <taxon>Caridea</taxon>
        <taxon>Atyoidea</taxon>
        <taxon>Atyidae</taxon>
        <taxon>Halocaridina</taxon>
    </lineage>
</organism>
<dbReference type="InterPro" id="IPR051436">
    <property type="entry name" value="Autophagy-related_EPG5"/>
</dbReference>
<proteinExistence type="predicted"/>
<keyword evidence="2" id="KW-1185">Reference proteome</keyword>
<reference evidence="1 2" key="1">
    <citation type="submission" date="2023-11" db="EMBL/GenBank/DDBJ databases">
        <title>Halocaridina rubra genome assembly.</title>
        <authorList>
            <person name="Smith C."/>
        </authorList>
    </citation>
    <scope>NUCLEOTIDE SEQUENCE [LARGE SCALE GENOMIC DNA]</scope>
    <source>
        <strain evidence="1">EP-1</strain>
        <tissue evidence="1">Whole</tissue>
    </source>
</reference>
<dbReference type="PANTHER" id="PTHR31139:SF4">
    <property type="entry name" value="ECTOPIC P GRANULES PROTEIN 5 HOMOLOG"/>
    <property type="match status" value="1"/>
</dbReference>
<sequence>MLLAAYSSTTLTNFSACEVYTTQARLLHKAAGYTPDTRSFHMETGAKRGLLVRALVRLLTSAAARHKALLSAKPHVFESTILTVLTHMEETLIGTLPKEQQWSEGSILSAEVLALVSGGASSASLQELSSTSVVHWMTSQTHPSPGLLFPLVVTASRTILHLNHRNPIIQAGLTALFTYADWCGWEGEITWPTVISSLSFPLTNPNAMLSLAAQDGHLLVVYAYVRWQRQQTVRRGDASLLSSLLEMIEAFIPNATLELGLVLLLSEILDLTTYLVTHSRPVESIWLHSSTLASRLAVWAEDRSSSGILAAIGLGRQSPLSPGVRLICRCISTFLNTQMPRKGIFRTHPLHLHSDVDGSQGDSANGAACTLEQLRVLSTNTTYAALTHPLNEAIQFIEEPAHCLGDVHTLLAKLVSDILPDPLLRHLTVQFDIPEPSAPSPSILPQDFQMCLPKPDVDLGPEST</sequence>
<evidence type="ECO:0000313" key="1">
    <source>
        <dbReference type="EMBL" id="KAK7082715.1"/>
    </source>
</evidence>
<dbReference type="PANTHER" id="PTHR31139">
    <property type="entry name" value="ECTOPIC P GRANULES PROTEIN 5 HOMOLOG"/>
    <property type="match status" value="1"/>
</dbReference>
<accession>A0AAN8XR61</accession>
<dbReference type="AlphaFoldDB" id="A0AAN8XR61"/>
<name>A0AAN8XR61_HALRR</name>
<dbReference type="EMBL" id="JAXCGZ010003905">
    <property type="protein sequence ID" value="KAK7082715.1"/>
    <property type="molecule type" value="Genomic_DNA"/>
</dbReference>
<dbReference type="Proteomes" id="UP001381693">
    <property type="component" value="Unassembled WGS sequence"/>
</dbReference>
<dbReference type="GO" id="GO:0097352">
    <property type="term" value="P:autophagosome maturation"/>
    <property type="evidence" value="ECO:0007669"/>
    <property type="project" value="TreeGrafter"/>
</dbReference>
<dbReference type="GO" id="GO:0005737">
    <property type="term" value="C:cytoplasm"/>
    <property type="evidence" value="ECO:0007669"/>
    <property type="project" value="TreeGrafter"/>
</dbReference>
<comment type="caution">
    <text evidence="1">The sequence shown here is derived from an EMBL/GenBank/DDBJ whole genome shotgun (WGS) entry which is preliminary data.</text>
</comment>
<evidence type="ECO:0000313" key="2">
    <source>
        <dbReference type="Proteomes" id="UP001381693"/>
    </source>
</evidence>
<gene>
    <name evidence="1" type="ORF">SK128_026802</name>
</gene>
<protein>
    <submittedName>
        <fullName evidence="1">Uncharacterized protein</fullName>
    </submittedName>
</protein>